<dbReference type="KEGG" id="lgn:ABM34_05485"/>
<accession>A0A0H4QJ28</accession>
<dbReference type="InterPro" id="IPR050882">
    <property type="entry name" value="Prepilin_peptidase/N-MTase"/>
</dbReference>
<dbReference type="STRING" id="1007676.ABM34_05485"/>
<proteinExistence type="predicted"/>
<evidence type="ECO:0000256" key="1">
    <source>
        <dbReference type="SAM" id="Phobius"/>
    </source>
</evidence>
<gene>
    <name evidence="3" type="ORF">ABM34_05485</name>
</gene>
<dbReference type="Proteomes" id="UP000036106">
    <property type="component" value="Chromosome"/>
</dbReference>
<evidence type="ECO:0000313" key="4">
    <source>
        <dbReference type="Proteomes" id="UP000036106"/>
    </source>
</evidence>
<reference evidence="4" key="1">
    <citation type="submission" date="2015-07" db="EMBL/GenBank/DDBJ databases">
        <title>Lactobacillus ginsenosidimutans/EMML 3141/ whole genome sequencing.</title>
        <authorList>
            <person name="Kim M.K."/>
            <person name="Im W.-T."/>
            <person name="Srinivasan S."/>
            <person name="Lee J.-J."/>
        </authorList>
    </citation>
    <scope>NUCLEOTIDE SEQUENCE [LARGE SCALE GENOMIC DNA]</scope>
    <source>
        <strain evidence="4">EMML 3041</strain>
    </source>
</reference>
<dbReference type="RefSeq" id="WP_048704095.1">
    <property type="nucleotide sequence ID" value="NZ_CP012034.1"/>
</dbReference>
<dbReference type="PATRIC" id="fig|1007676.4.peg.1091"/>
<sequence>MMEIILYSILFFTGASIVSFLTVMAYEIPNSNVFCLRRSCCDNCKRQLSWNHTIPILGYLMTFGKCIWCHYKIPILYPVSELLGGLFLLAILPLEKDIYFVIPIFVMLILFSFMDIFHGYILPVYYLLVVPCFLLHTHTLFVIAGLAVWGTLYLLEYFGFGIGLGDVEVITLLTFLLGFEKILLIVILACLLCLLTFLLKKKRSFRFIPYLTISTGLIYLIF</sequence>
<feature type="transmembrane region" description="Helical" evidence="1">
    <location>
        <begin position="124"/>
        <end position="149"/>
    </location>
</feature>
<feature type="transmembrane region" description="Helical" evidence="1">
    <location>
        <begin position="98"/>
        <end position="117"/>
    </location>
</feature>
<dbReference type="PANTHER" id="PTHR30487">
    <property type="entry name" value="TYPE 4 PREPILIN-LIKE PROTEINS LEADER PEPTIDE-PROCESSING ENZYME"/>
    <property type="match status" value="1"/>
</dbReference>
<dbReference type="OrthoDB" id="9789291at2"/>
<name>A0A0H4QJ28_9LACO</name>
<evidence type="ECO:0000259" key="2">
    <source>
        <dbReference type="Pfam" id="PF06750"/>
    </source>
</evidence>
<feature type="transmembrane region" description="Helical" evidence="1">
    <location>
        <begin position="169"/>
        <end position="198"/>
    </location>
</feature>
<keyword evidence="1" id="KW-0472">Membrane</keyword>
<feature type="transmembrane region" description="Helical" evidence="1">
    <location>
        <begin position="75"/>
        <end position="92"/>
    </location>
</feature>
<dbReference type="EMBL" id="CP012034">
    <property type="protein sequence ID" value="AKP67046.1"/>
    <property type="molecule type" value="Genomic_DNA"/>
</dbReference>
<dbReference type="GO" id="GO:0004190">
    <property type="term" value="F:aspartic-type endopeptidase activity"/>
    <property type="evidence" value="ECO:0007669"/>
    <property type="project" value="TreeGrafter"/>
</dbReference>
<keyword evidence="1" id="KW-0812">Transmembrane</keyword>
<dbReference type="GO" id="GO:0006465">
    <property type="term" value="P:signal peptide processing"/>
    <property type="evidence" value="ECO:0007669"/>
    <property type="project" value="TreeGrafter"/>
</dbReference>
<dbReference type="AlphaFoldDB" id="A0A0H4QJ28"/>
<organism evidence="3 4">
    <name type="scientific">Companilactobacillus ginsenosidimutans</name>
    <dbReference type="NCBI Taxonomy" id="1007676"/>
    <lineage>
        <taxon>Bacteria</taxon>
        <taxon>Bacillati</taxon>
        <taxon>Bacillota</taxon>
        <taxon>Bacilli</taxon>
        <taxon>Lactobacillales</taxon>
        <taxon>Lactobacillaceae</taxon>
        <taxon>Companilactobacillus</taxon>
    </lineage>
</organism>
<feature type="domain" description="Prepilin peptidase A24 N-terminal" evidence="2">
    <location>
        <begin position="13"/>
        <end position="91"/>
    </location>
</feature>
<feature type="transmembrane region" description="Helical" evidence="1">
    <location>
        <begin position="205"/>
        <end position="221"/>
    </location>
</feature>
<dbReference type="GO" id="GO:0005886">
    <property type="term" value="C:plasma membrane"/>
    <property type="evidence" value="ECO:0007669"/>
    <property type="project" value="TreeGrafter"/>
</dbReference>
<dbReference type="PANTHER" id="PTHR30487:SF0">
    <property type="entry name" value="PREPILIN LEADER PEPTIDASE_N-METHYLTRANSFERASE-RELATED"/>
    <property type="match status" value="1"/>
</dbReference>
<protein>
    <recommendedName>
        <fullName evidence="2">Prepilin peptidase A24 N-terminal domain-containing protein</fullName>
    </recommendedName>
</protein>
<dbReference type="Pfam" id="PF06750">
    <property type="entry name" value="A24_N_bact"/>
    <property type="match status" value="1"/>
</dbReference>
<evidence type="ECO:0000313" key="3">
    <source>
        <dbReference type="EMBL" id="AKP67046.1"/>
    </source>
</evidence>
<keyword evidence="1" id="KW-1133">Transmembrane helix</keyword>
<dbReference type="InterPro" id="IPR010627">
    <property type="entry name" value="Prepilin_pept_A24_N"/>
</dbReference>
<feature type="transmembrane region" description="Helical" evidence="1">
    <location>
        <begin position="49"/>
        <end position="68"/>
    </location>
</feature>
<keyword evidence="4" id="KW-1185">Reference proteome</keyword>